<comment type="caution">
    <text evidence="2">The sequence shown here is derived from an EMBL/GenBank/DDBJ whole genome shotgun (WGS) entry which is preliminary data.</text>
</comment>
<organism evidence="2 3">
    <name type="scientific">Sphingomonas kaistensis</name>
    <dbReference type="NCBI Taxonomy" id="298708"/>
    <lineage>
        <taxon>Bacteria</taxon>
        <taxon>Pseudomonadati</taxon>
        <taxon>Pseudomonadota</taxon>
        <taxon>Alphaproteobacteria</taxon>
        <taxon>Sphingomonadales</taxon>
        <taxon>Sphingomonadaceae</taxon>
        <taxon>Sphingomonas</taxon>
    </lineage>
</organism>
<accession>A0A7X5Y5Q6</accession>
<sequence>MHQLLGTSKLSDVVEASVGNLVDADLAKESAKLQALQVKQQLGVQALSIANQAPQAIMSLFR</sequence>
<evidence type="ECO:0000259" key="1">
    <source>
        <dbReference type="Pfam" id="PF00700"/>
    </source>
</evidence>
<evidence type="ECO:0000313" key="2">
    <source>
        <dbReference type="EMBL" id="NJC05087.1"/>
    </source>
</evidence>
<evidence type="ECO:0000313" key="3">
    <source>
        <dbReference type="Proteomes" id="UP000558192"/>
    </source>
</evidence>
<dbReference type="AlphaFoldDB" id="A0A7X5Y5Q6"/>
<keyword evidence="2" id="KW-0969">Cilium</keyword>
<dbReference type="InterPro" id="IPR046358">
    <property type="entry name" value="Flagellin_C"/>
</dbReference>
<proteinExistence type="predicted"/>
<dbReference type="Pfam" id="PF00700">
    <property type="entry name" value="Flagellin_C"/>
    <property type="match status" value="1"/>
</dbReference>
<name>A0A7X5Y5Q6_9SPHN</name>
<dbReference type="SUPFAM" id="SSF64518">
    <property type="entry name" value="Phase 1 flagellin"/>
    <property type="match status" value="1"/>
</dbReference>
<protein>
    <submittedName>
        <fullName evidence="2">Flagellin-like hook-associated protein FlgL</fullName>
    </submittedName>
</protein>
<feature type="domain" description="Flagellin C-terminal" evidence="1">
    <location>
        <begin position="9"/>
        <end position="61"/>
    </location>
</feature>
<reference evidence="2 3" key="1">
    <citation type="submission" date="2020-03" db="EMBL/GenBank/DDBJ databases">
        <title>Genomic Encyclopedia of Type Strains, Phase IV (KMG-IV): sequencing the most valuable type-strain genomes for metagenomic binning, comparative biology and taxonomic classification.</title>
        <authorList>
            <person name="Goeker M."/>
        </authorList>
    </citation>
    <scope>NUCLEOTIDE SEQUENCE [LARGE SCALE GENOMIC DNA]</scope>
    <source>
        <strain evidence="2 3">DSM 16846</strain>
    </source>
</reference>
<keyword evidence="2" id="KW-0966">Cell projection</keyword>
<dbReference type="Gene3D" id="1.20.1330.10">
    <property type="entry name" value="f41 fragment of flagellin, N-terminal domain"/>
    <property type="match status" value="1"/>
</dbReference>
<dbReference type="Proteomes" id="UP000558192">
    <property type="component" value="Unassembled WGS sequence"/>
</dbReference>
<keyword evidence="3" id="KW-1185">Reference proteome</keyword>
<gene>
    <name evidence="2" type="ORF">GGQ97_000880</name>
</gene>
<keyword evidence="2" id="KW-0282">Flagellum</keyword>
<dbReference type="EMBL" id="JAATJC010000001">
    <property type="protein sequence ID" value="NJC05087.1"/>
    <property type="molecule type" value="Genomic_DNA"/>
</dbReference>